<sequence>MALYKYSQRLTQSSDAAFDSTHTPGTAAPHPGIYRCTSCGDEIAIAGGHTLPPQNHRQHNPASGQIKWQLLVYPVQQK</sequence>
<keyword evidence="2" id="KW-1185">Reference proteome</keyword>
<evidence type="ECO:0008006" key="3">
    <source>
        <dbReference type="Google" id="ProtNLM"/>
    </source>
</evidence>
<accession>A0A1I1XZX4</accession>
<evidence type="ECO:0000313" key="2">
    <source>
        <dbReference type="Proteomes" id="UP000199517"/>
    </source>
</evidence>
<proteinExistence type="predicted"/>
<dbReference type="EMBL" id="FOMQ01000015">
    <property type="protein sequence ID" value="SFE12967.1"/>
    <property type="molecule type" value="Genomic_DNA"/>
</dbReference>
<protein>
    <recommendedName>
        <fullName evidence="3">Protein L</fullName>
    </recommendedName>
</protein>
<dbReference type="AlphaFoldDB" id="A0A1I1XZX4"/>
<evidence type="ECO:0000313" key="1">
    <source>
        <dbReference type="EMBL" id="SFE12967.1"/>
    </source>
</evidence>
<organism evidence="1 2">
    <name type="scientific">Paracidovorax konjaci</name>
    <dbReference type="NCBI Taxonomy" id="32040"/>
    <lineage>
        <taxon>Bacteria</taxon>
        <taxon>Pseudomonadati</taxon>
        <taxon>Pseudomonadota</taxon>
        <taxon>Betaproteobacteria</taxon>
        <taxon>Burkholderiales</taxon>
        <taxon>Comamonadaceae</taxon>
        <taxon>Paracidovorax</taxon>
    </lineage>
</organism>
<name>A0A1I1XZX4_9BURK</name>
<dbReference type="RefSeq" id="WP_092955952.1">
    <property type="nucleotide sequence ID" value="NZ_FOMQ01000015.1"/>
</dbReference>
<reference evidence="2" key="1">
    <citation type="submission" date="2016-10" db="EMBL/GenBank/DDBJ databases">
        <authorList>
            <person name="Varghese N."/>
            <person name="Submissions S."/>
        </authorList>
    </citation>
    <scope>NUCLEOTIDE SEQUENCE [LARGE SCALE GENOMIC DNA]</scope>
    <source>
        <strain evidence="2">DSM 7481</strain>
    </source>
</reference>
<gene>
    <name evidence="1" type="ORF">SAMN04489710_11550</name>
</gene>
<dbReference type="Proteomes" id="UP000199517">
    <property type="component" value="Unassembled WGS sequence"/>
</dbReference>
<dbReference type="OrthoDB" id="279280at2"/>
<dbReference type="STRING" id="32040.SAMN04489710_11550"/>